<dbReference type="RefSeq" id="WP_179004021.1">
    <property type="nucleotide sequence ID" value="NZ_JBHSCO010000004.1"/>
</dbReference>
<reference evidence="3" key="1">
    <citation type="journal article" date="2019" name="Int. J. Syst. Evol. Microbiol.">
        <title>The Global Catalogue of Microorganisms (GCM) 10K type strain sequencing project: providing services to taxonomists for standard genome sequencing and annotation.</title>
        <authorList>
            <consortium name="The Broad Institute Genomics Platform"/>
            <consortium name="The Broad Institute Genome Sequencing Center for Infectious Disease"/>
            <person name="Wu L."/>
            <person name="Ma J."/>
        </authorList>
    </citation>
    <scope>NUCLEOTIDE SEQUENCE [LARGE SCALE GENOMIC DNA]</scope>
    <source>
        <strain evidence="3">CGMCC 1.15345</strain>
    </source>
</reference>
<keyword evidence="3" id="KW-1185">Reference proteome</keyword>
<evidence type="ECO:0000313" key="2">
    <source>
        <dbReference type="EMBL" id="MFC4392531.1"/>
    </source>
</evidence>
<dbReference type="Pfam" id="PF13573">
    <property type="entry name" value="SprB"/>
    <property type="match status" value="1"/>
</dbReference>
<proteinExistence type="predicted"/>
<dbReference type="EMBL" id="JBHSCO010000004">
    <property type="protein sequence ID" value="MFC4392531.1"/>
    <property type="molecule type" value="Genomic_DNA"/>
</dbReference>
<name>A0ABV8WB73_9FLAO</name>
<feature type="signal peptide" evidence="1">
    <location>
        <begin position="1"/>
        <end position="19"/>
    </location>
</feature>
<gene>
    <name evidence="2" type="ORF">ACFOY0_16140</name>
</gene>
<dbReference type="InterPro" id="IPR025667">
    <property type="entry name" value="SprB_repeat"/>
</dbReference>
<sequence length="401" mass="44737">MIKKLLLFIFLIICFNSNAQEHGVLIKTVFTPSQGWNGSHAGNHTVIIGSKQISKSSNTSSSVVIEYDFFYVTDNPTQIRFRSSTAGNKDGQDCRIPYDVNTSYETRPYNKDNFLIAYLGGCFADSEVMGIHIQDPEAGGTTETCASDNLTLKGGWNWRYRFSDGIWRNFPANYQAKTTITFKVKDLEGYTNQKDIYFQAGYQTNFTNIMPYKIIGCSPELAVNPPATDMVKCFGQSTGSVTLSFKSEPALKDTDKFLITIYKKIGENLQFSKSIFVKKNELANNSYTWSNHAAGEYVIRYQNQSLSDDNVEIGASAISSLPFTINTSSKFSYKATPVQPKCYKDNGGILITPAGGTPPYYYYLDDGPISERFTNSITIPITTEGNHKVIVIDSYSCIETK</sequence>
<organism evidence="2 3">
    <name type="scientific">Flavobacterium quisquiliarum</name>
    <dbReference type="NCBI Taxonomy" id="1834436"/>
    <lineage>
        <taxon>Bacteria</taxon>
        <taxon>Pseudomonadati</taxon>
        <taxon>Bacteroidota</taxon>
        <taxon>Flavobacteriia</taxon>
        <taxon>Flavobacteriales</taxon>
        <taxon>Flavobacteriaceae</taxon>
        <taxon>Flavobacterium</taxon>
    </lineage>
</organism>
<comment type="caution">
    <text evidence="2">The sequence shown here is derived from an EMBL/GenBank/DDBJ whole genome shotgun (WGS) entry which is preliminary data.</text>
</comment>
<dbReference type="Proteomes" id="UP001595719">
    <property type="component" value="Unassembled WGS sequence"/>
</dbReference>
<keyword evidence="1" id="KW-0732">Signal</keyword>
<feature type="chain" id="PRO_5047381741" evidence="1">
    <location>
        <begin position="20"/>
        <end position="401"/>
    </location>
</feature>
<evidence type="ECO:0000313" key="3">
    <source>
        <dbReference type="Proteomes" id="UP001595719"/>
    </source>
</evidence>
<protein>
    <submittedName>
        <fullName evidence="2">SprB repeat-containing protein</fullName>
    </submittedName>
</protein>
<accession>A0ABV8WB73</accession>
<evidence type="ECO:0000256" key="1">
    <source>
        <dbReference type="SAM" id="SignalP"/>
    </source>
</evidence>